<dbReference type="EMBL" id="UYRT01078400">
    <property type="protein sequence ID" value="VDN18445.1"/>
    <property type="molecule type" value="Genomic_DNA"/>
</dbReference>
<dbReference type="AlphaFoldDB" id="A0A183DR42"/>
<sequence length="89" mass="10520">MAHMRRYRKRMNPVEDENWKHGYWWVKKELCGFCGVVCPTFYFSIGAHFNQEGIWMQKLFEKIGFATASPGYVDFEMKMNCEVAETPLA</sequence>
<organism evidence="3">
    <name type="scientific">Gongylonema pulchrum</name>
    <dbReference type="NCBI Taxonomy" id="637853"/>
    <lineage>
        <taxon>Eukaryota</taxon>
        <taxon>Metazoa</taxon>
        <taxon>Ecdysozoa</taxon>
        <taxon>Nematoda</taxon>
        <taxon>Chromadorea</taxon>
        <taxon>Rhabditida</taxon>
        <taxon>Spirurina</taxon>
        <taxon>Spiruromorpha</taxon>
        <taxon>Spiruroidea</taxon>
        <taxon>Gongylonematidae</taxon>
        <taxon>Gongylonema</taxon>
    </lineage>
</organism>
<evidence type="ECO:0000313" key="2">
    <source>
        <dbReference type="Proteomes" id="UP000271098"/>
    </source>
</evidence>
<reference evidence="1 2" key="2">
    <citation type="submission" date="2018-11" db="EMBL/GenBank/DDBJ databases">
        <authorList>
            <consortium name="Pathogen Informatics"/>
        </authorList>
    </citation>
    <scope>NUCLEOTIDE SEQUENCE [LARGE SCALE GENOMIC DNA]</scope>
</reference>
<evidence type="ECO:0000313" key="1">
    <source>
        <dbReference type="EMBL" id="VDN18445.1"/>
    </source>
</evidence>
<proteinExistence type="predicted"/>
<name>A0A183DR42_9BILA</name>
<gene>
    <name evidence="1" type="ORF">GPUH_LOCUS11183</name>
</gene>
<reference evidence="3" key="1">
    <citation type="submission" date="2016-06" db="UniProtKB">
        <authorList>
            <consortium name="WormBaseParasite"/>
        </authorList>
    </citation>
    <scope>IDENTIFICATION</scope>
</reference>
<evidence type="ECO:0000313" key="3">
    <source>
        <dbReference type="WBParaSite" id="GPUH_0001119601-mRNA-1"/>
    </source>
</evidence>
<keyword evidence="2" id="KW-1185">Reference proteome</keyword>
<accession>A0A183DR42</accession>
<protein>
    <submittedName>
        <fullName evidence="3">4Fe-4S ferredoxin-type domain-containing protein</fullName>
    </submittedName>
</protein>
<dbReference type="WBParaSite" id="GPUH_0001119601-mRNA-1">
    <property type="protein sequence ID" value="GPUH_0001119601-mRNA-1"/>
    <property type="gene ID" value="GPUH_0001119601"/>
</dbReference>
<dbReference type="Proteomes" id="UP000271098">
    <property type="component" value="Unassembled WGS sequence"/>
</dbReference>